<dbReference type="InterPro" id="IPR036259">
    <property type="entry name" value="MFS_trans_sf"/>
</dbReference>
<keyword evidence="11" id="KW-0630">Potassium</keyword>
<evidence type="ECO:0000313" key="19">
    <source>
        <dbReference type="EMBL" id="KRF80533.1"/>
    </source>
</evidence>
<evidence type="ECO:0000256" key="8">
    <source>
        <dbReference type="ARBA" id="ARBA00022729"/>
    </source>
</evidence>
<dbReference type="EMBL" id="CH940653">
    <property type="protein sequence ID" value="KRF80533.1"/>
    <property type="molecule type" value="Genomic_DNA"/>
</dbReference>
<evidence type="ECO:0000256" key="3">
    <source>
        <dbReference type="ARBA" id="ARBA00022448"/>
    </source>
</evidence>
<dbReference type="Pfam" id="PF01699">
    <property type="entry name" value="Na_Ca_ex"/>
    <property type="match status" value="1"/>
</dbReference>
<evidence type="ECO:0000256" key="5">
    <source>
        <dbReference type="ARBA" id="ARBA00022538"/>
    </source>
</evidence>
<evidence type="ECO:0000256" key="12">
    <source>
        <dbReference type="ARBA" id="ARBA00022989"/>
    </source>
</evidence>
<keyword evidence="5" id="KW-0633">Potassium transport</keyword>
<evidence type="ECO:0000256" key="13">
    <source>
        <dbReference type="ARBA" id="ARBA00023053"/>
    </source>
</evidence>
<keyword evidence="13" id="KW-0915">Sodium</keyword>
<evidence type="ECO:0000256" key="2">
    <source>
        <dbReference type="ARBA" id="ARBA00005364"/>
    </source>
</evidence>
<keyword evidence="12 17" id="KW-1133">Transmembrane helix</keyword>
<keyword evidence="6" id="KW-0109">Calcium transport</keyword>
<dbReference type="InterPro" id="IPR004837">
    <property type="entry name" value="NaCa_Exmemb"/>
</dbReference>
<keyword evidence="8" id="KW-0732">Signal</keyword>
<name>A0A0Q9WIU6_DROVI</name>
<feature type="domain" description="Sodium/calcium exchanger membrane region" evidence="18">
    <location>
        <begin position="101"/>
        <end position="248"/>
    </location>
</feature>
<comment type="similarity">
    <text evidence="2">Belongs to the Ca(2+):cation antiporter (CaCA) (TC 2.A.19) family. SLC24A subfamily.</text>
</comment>
<feature type="transmembrane region" description="Helical" evidence="17">
    <location>
        <begin position="135"/>
        <end position="157"/>
    </location>
</feature>
<keyword evidence="3" id="KW-0813">Transport</keyword>
<feature type="transmembrane region" description="Helical" evidence="17">
    <location>
        <begin position="169"/>
        <end position="191"/>
    </location>
</feature>
<dbReference type="InterPro" id="IPR004481">
    <property type="entry name" value="K/Na/Ca-exchanger"/>
</dbReference>
<dbReference type="FunFam" id="1.20.1420.30:FF:000009">
    <property type="entry name" value="sodium/potassium/calcium exchanger 5 isoform X2"/>
    <property type="match status" value="1"/>
</dbReference>
<dbReference type="GO" id="GO:0006874">
    <property type="term" value="P:intracellular calcium ion homeostasis"/>
    <property type="evidence" value="ECO:0007669"/>
    <property type="project" value="TreeGrafter"/>
</dbReference>
<evidence type="ECO:0000256" key="17">
    <source>
        <dbReference type="SAM" id="Phobius"/>
    </source>
</evidence>
<evidence type="ECO:0000256" key="9">
    <source>
        <dbReference type="ARBA" id="ARBA00022837"/>
    </source>
</evidence>
<evidence type="ECO:0000256" key="6">
    <source>
        <dbReference type="ARBA" id="ARBA00022568"/>
    </source>
</evidence>
<evidence type="ECO:0000256" key="16">
    <source>
        <dbReference type="ARBA" id="ARBA00023201"/>
    </source>
</evidence>
<dbReference type="AlphaFoldDB" id="A0A0Q9WIU6"/>
<feature type="transmembrane region" description="Helical" evidence="17">
    <location>
        <begin position="99"/>
        <end position="123"/>
    </location>
</feature>
<organism evidence="19 20">
    <name type="scientific">Drosophila virilis</name>
    <name type="common">Fruit fly</name>
    <dbReference type="NCBI Taxonomy" id="7244"/>
    <lineage>
        <taxon>Eukaryota</taxon>
        <taxon>Metazoa</taxon>
        <taxon>Ecdysozoa</taxon>
        <taxon>Arthropoda</taxon>
        <taxon>Hexapoda</taxon>
        <taxon>Insecta</taxon>
        <taxon>Pterygota</taxon>
        <taxon>Neoptera</taxon>
        <taxon>Endopterygota</taxon>
        <taxon>Diptera</taxon>
        <taxon>Brachycera</taxon>
        <taxon>Muscomorpha</taxon>
        <taxon>Ephydroidea</taxon>
        <taxon>Drosophilidae</taxon>
        <taxon>Drosophila</taxon>
    </lineage>
</organism>
<dbReference type="Gene3D" id="1.20.1420.30">
    <property type="entry name" value="NCX, central ion-binding region"/>
    <property type="match status" value="1"/>
</dbReference>
<evidence type="ECO:0000313" key="20">
    <source>
        <dbReference type="Proteomes" id="UP000008792"/>
    </source>
</evidence>
<keyword evidence="7 17" id="KW-0812">Transmembrane</keyword>
<dbReference type="KEGG" id="dvi:26531566"/>
<dbReference type="GO" id="GO:0015293">
    <property type="term" value="F:symporter activity"/>
    <property type="evidence" value="ECO:0007669"/>
    <property type="project" value="UniProtKB-KW"/>
</dbReference>
<evidence type="ECO:0000256" key="11">
    <source>
        <dbReference type="ARBA" id="ARBA00022958"/>
    </source>
</evidence>
<protein>
    <submittedName>
        <fullName evidence="19">Uncharacterized protein, isoform B</fullName>
    </submittedName>
</protein>
<keyword evidence="16" id="KW-0739">Sodium transport</keyword>
<gene>
    <name evidence="19" type="primary">Dvir\GJ26796</name>
    <name evidence="19" type="ORF">Dvir_GJ26796</name>
</gene>
<dbReference type="GO" id="GO:0005262">
    <property type="term" value="F:calcium channel activity"/>
    <property type="evidence" value="ECO:0007669"/>
    <property type="project" value="TreeGrafter"/>
</dbReference>
<evidence type="ECO:0000256" key="4">
    <source>
        <dbReference type="ARBA" id="ARBA00022449"/>
    </source>
</evidence>
<dbReference type="SUPFAM" id="SSF103473">
    <property type="entry name" value="MFS general substrate transporter"/>
    <property type="match status" value="1"/>
</dbReference>
<dbReference type="GO" id="GO:0008273">
    <property type="term" value="F:calcium, potassium:sodium antiporter activity"/>
    <property type="evidence" value="ECO:0007669"/>
    <property type="project" value="TreeGrafter"/>
</dbReference>
<dbReference type="Proteomes" id="UP000008792">
    <property type="component" value="Unassembled WGS sequence"/>
</dbReference>
<comment type="subcellular location">
    <subcellularLocation>
        <location evidence="1">Membrane</location>
        <topology evidence="1">Multi-pass membrane protein</topology>
    </subcellularLocation>
</comment>
<dbReference type="GO" id="GO:0005886">
    <property type="term" value="C:plasma membrane"/>
    <property type="evidence" value="ECO:0007669"/>
    <property type="project" value="TreeGrafter"/>
</dbReference>
<feature type="transmembrane region" description="Helical" evidence="17">
    <location>
        <begin position="203"/>
        <end position="224"/>
    </location>
</feature>
<feature type="transmembrane region" description="Helical" evidence="17">
    <location>
        <begin position="231"/>
        <end position="250"/>
    </location>
</feature>
<keyword evidence="20" id="KW-1185">Reference proteome</keyword>
<keyword evidence="10" id="KW-0769">Symport</keyword>
<keyword evidence="15 17" id="KW-0472">Membrane</keyword>
<evidence type="ECO:0000256" key="1">
    <source>
        <dbReference type="ARBA" id="ARBA00004141"/>
    </source>
</evidence>
<keyword evidence="4" id="KW-0050">Antiport</keyword>
<evidence type="ECO:0000259" key="18">
    <source>
        <dbReference type="Pfam" id="PF01699"/>
    </source>
</evidence>
<evidence type="ECO:0000256" key="10">
    <source>
        <dbReference type="ARBA" id="ARBA00022847"/>
    </source>
</evidence>
<dbReference type="PANTHER" id="PTHR10846">
    <property type="entry name" value="SODIUM/POTASSIUM/CALCIUM EXCHANGER"/>
    <property type="match status" value="1"/>
</dbReference>
<accession>A0A0Q9WIU6</accession>
<keyword evidence="9" id="KW-0106">Calcium</keyword>
<proteinExistence type="inferred from homology"/>
<dbReference type="InterPro" id="IPR044880">
    <property type="entry name" value="NCX_ion-bd_dom_sf"/>
</dbReference>
<dbReference type="PANTHER" id="PTHR10846:SF70">
    <property type="entry name" value="ZYDECO, ISOFORM F"/>
    <property type="match status" value="1"/>
</dbReference>
<evidence type="ECO:0000256" key="7">
    <source>
        <dbReference type="ARBA" id="ARBA00022692"/>
    </source>
</evidence>
<evidence type="ECO:0000256" key="14">
    <source>
        <dbReference type="ARBA" id="ARBA00023065"/>
    </source>
</evidence>
<keyword evidence="14" id="KW-0406">Ion transport</keyword>
<evidence type="ECO:0000256" key="15">
    <source>
        <dbReference type="ARBA" id="ARBA00023136"/>
    </source>
</evidence>
<sequence>MHRRVNVWEAVGLVILYAIYLIGLIFDRKIQSICRTVDNDRDMIDENPLEREEEPLKSFKETVCGHPEKEDSVWRKIWWGIKYPAVILLAITTPSARSIFFLSMLLAVIWISIISYFVTWFLTVVGYNIGIPDSIMGLTILAVGTSVPEIVASYIVAKKGYGSMAMCNAIGSNTFDIFICLGLPWFVAALIFSDTIKVHSSGLTITTGMLVGTALVLFISFLITKFVLGKVVGWISLVAYALFVAAAIYFEIRLLKKTCDIESPKYAYLNKEAAN</sequence>
<reference evidence="19 20" key="1">
    <citation type="journal article" date="2007" name="Nature">
        <title>Evolution of genes and genomes on the Drosophila phylogeny.</title>
        <authorList>
            <consortium name="Drosophila 12 Genomes Consortium"/>
            <person name="Clark A.G."/>
            <person name="Eisen M.B."/>
            <person name="Smith D.R."/>
            <person name="Bergman C.M."/>
            <person name="Oliver B."/>
            <person name="Markow T.A."/>
            <person name="Kaufman T.C."/>
            <person name="Kellis M."/>
            <person name="Gelbart W."/>
            <person name="Iyer V.N."/>
            <person name="Pollard D.A."/>
            <person name="Sackton T.B."/>
            <person name="Larracuente A.M."/>
            <person name="Singh N.D."/>
            <person name="Abad J.P."/>
            <person name="Abt D.N."/>
            <person name="Adryan B."/>
            <person name="Aguade M."/>
            <person name="Akashi H."/>
            <person name="Anderson W.W."/>
            <person name="Aquadro C.F."/>
            <person name="Ardell D.H."/>
            <person name="Arguello R."/>
            <person name="Artieri C.G."/>
            <person name="Barbash D.A."/>
            <person name="Barker D."/>
            <person name="Barsanti P."/>
            <person name="Batterham P."/>
            <person name="Batzoglou S."/>
            <person name="Begun D."/>
            <person name="Bhutkar A."/>
            <person name="Blanco E."/>
            <person name="Bosak S.A."/>
            <person name="Bradley R.K."/>
            <person name="Brand A.D."/>
            <person name="Brent M.R."/>
            <person name="Brooks A.N."/>
            <person name="Brown R.H."/>
            <person name="Butlin R.K."/>
            <person name="Caggese C."/>
            <person name="Calvi B.R."/>
            <person name="Bernardo de Carvalho A."/>
            <person name="Caspi A."/>
            <person name="Castrezana S."/>
            <person name="Celniker S.E."/>
            <person name="Chang J.L."/>
            <person name="Chapple C."/>
            <person name="Chatterji S."/>
            <person name="Chinwalla A."/>
            <person name="Civetta A."/>
            <person name="Clifton S.W."/>
            <person name="Comeron J.M."/>
            <person name="Costello J.C."/>
            <person name="Coyne J.A."/>
            <person name="Daub J."/>
            <person name="David R.G."/>
            <person name="Delcher A.L."/>
            <person name="Delehaunty K."/>
            <person name="Do C.B."/>
            <person name="Ebling H."/>
            <person name="Edwards K."/>
            <person name="Eickbush T."/>
            <person name="Evans J.D."/>
            <person name="Filipski A."/>
            <person name="Findeiss S."/>
            <person name="Freyhult E."/>
            <person name="Fulton L."/>
            <person name="Fulton R."/>
            <person name="Garcia A.C."/>
            <person name="Gardiner A."/>
            <person name="Garfield D.A."/>
            <person name="Garvin B.E."/>
            <person name="Gibson G."/>
            <person name="Gilbert D."/>
            <person name="Gnerre S."/>
            <person name="Godfrey J."/>
            <person name="Good R."/>
            <person name="Gotea V."/>
            <person name="Gravely B."/>
            <person name="Greenberg A.J."/>
            <person name="Griffiths-Jones S."/>
            <person name="Gross S."/>
            <person name="Guigo R."/>
            <person name="Gustafson E.A."/>
            <person name="Haerty W."/>
            <person name="Hahn M.W."/>
            <person name="Halligan D.L."/>
            <person name="Halpern A.L."/>
            <person name="Halter G.M."/>
            <person name="Han M.V."/>
            <person name="Heger A."/>
            <person name="Hillier L."/>
            <person name="Hinrichs A.S."/>
            <person name="Holmes I."/>
            <person name="Hoskins R.A."/>
            <person name="Hubisz M.J."/>
            <person name="Hultmark D."/>
            <person name="Huntley M.A."/>
            <person name="Jaffe D.B."/>
            <person name="Jagadeeshan S."/>
            <person name="Jeck W.R."/>
            <person name="Johnson J."/>
            <person name="Jones C.D."/>
            <person name="Jordan W.C."/>
            <person name="Karpen G.H."/>
            <person name="Kataoka E."/>
            <person name="Keightley P.D."/>
            <person name="Kheradpour P."/>
            <person name="Kirkness E.F."/>
            <person name="Koerich L.B."/>
            <person name="Kristiansen K."/>
            <person name="Kudrna D."/>
            <person name="Kulathinal R.J."/>
            <person name="Kumar S."/>
            <person name="Kwok R."/>
            <person name="Lander E."/>
            <person name="Langley C.H."/>
            <person name="Lapoint R."/>
            <person name="Lazzaro B.P."/>
            <person name="Lee S.J."/>
            <person name="Levesque L."/>
            <person name="Li R."/>
            <person name="Lin C.F."/>
            <person name="Lin M.F."/>
            <person name="Lindblad-Toh K."/>
            <person name="Llopart A."/>
            <person name="Long M."/>
            <person name="Low L."/>
            <person name="Lozovsky E."/>
            <person name="Lu J."/>
            <person name="Luo M."/>
            <person name="Machado C.A."/>
            <person name="Makalowski W."/>
            <person name="Marzo M."/>
            <person name="Matsuda M."/>
            <person name="Matzkin L."/>
            <person name="McAllister B."/>
            <person name="McBride C.S."/>
            <person name="McKernan B."/>
            <person name="McKernan K."/>
            <person name="Mendez-Lago M."/>
            <person name="Minx P."/>
            <person name="Mollenhauer M.U."/>
            <person name="Montooth K."/>
            <person name="Mount S.M."/>
            <person name="Mu X."/>
            <person name="Myers E."/>
            <person name="Negre B."/>
            <person name="Newfeld S."/>
            <person name="Nielsen R."/>
            <person name="Noor M.A."/>
            <person name="O'Grady P."/>
            <person name="Pachter L."/>
            <person name="Papaceit M."/>
            <person name="Parisi M.J."/>
            <person name="Parisi M."/>
            <person name="Parts L."/>
            <person name="Pedersen J.S."/>
            <person name="Pesole G."/>
            <person name="Phillippy A.M."/>
            <person name="Ponting C.P."/>
            <person name="Pop M."/>
            <person name="Porcelli D."/>
            <person name="Powell J.R."/>
            <person name="Prohaska S."/>
            <person name="Pruitt K."/>
            <person name="Puig M."/>
            <person name="Quesneville H."/>
            <person name="Ram K.R."/>
            <person name="Rand D."/>
            <person name="Rasmussen M.D."/>
            <person name="Reed L.K."/>
            <person name="Reenan R."/>
            <person name="Reily A."/>
            <person name="Remington K.A."/>
            <person name="Rieger T.T."/>
            <person name="Ritchie M.G."/>
            <person name="Robin C."/>
            <person name="Rogers Y.H."/>
            <person name="Rohde C."/>
            <person name="Rozas J."/>
            <person name="Rubenfield M.J."/>
            <person name="Ruiz A."/>
            <person name="Russo S."/>
            <person name="Salzberg S.L."/>
            <person name="Sanchez-Gracia A."/>
            <person name="Saranga D.J."/>
            <person name="Sato H."/>
            <person name="Schaeffer S.W."/>
            <person name="Schatz M.C."/>
            <person name="Schlenke T."/>
            <person name="Schwartz R."/>
            <person name="Segarra C."/>
            <person name="Singh R.S."/>
            <person name="Sirot L."/>
            <person name="Sirota M."/>
            <person name="Sisneros N.B."/>
            <person name="Smith C.D."/>
            <person name="Smith T.F."/>
            <person name="Spieth J."/>
            <person name="Stage D.E."/>
            <person name="Stark A."/>
            <person name="Stephan W."/>
            <person name="Strausberg R.L."/>
            <person name="Strempel S."/>
            <person name="Sturgill D."/>
            <person name="Sutton G."/>
            <person name="Sutton G.G."/>
            <person name="Tao W."/>
            <person name="Teichmann S."/>
            <person name="Tobari Y.N."/>
            <person name="Tomimura Y."/>
            <person name="Tsolas J.M."/>
            <person name="Valente V.L."/>
            <person name="Venter E."/>
            <person name="Venter J.C."/>
            <person name="Vicario S."/>
            <person name="Vieira F.G."/>
            <person name="Vilella A.J."/>
            <person name="Villasante A."/>
            <person name="Walenz B."/>
            <person name="Wang J."/>
            <person name="Wasserman M."/>
            <person name="Watts T."/>
            <person name="Wilson D."/>
            <person name="Wilson R.K."/>
            <person name="Wing R.A."/>
            <person name="Wolfner M.F."/>
            <person name="Wong A."/>
            <person name="Wong G.K."/>
            <person name="Wu C.I."/>
            <person name="Wu G."/>
            <person name="Yamamoto D."/>
            <person name="Yang H.P."/>
            <person name="Yang S.P."/>
            <person name="Yorke J.A."/>
            <person name="Yoshida K."/>
            <person name="Zdobnov E."/>
            <person name="Zhang P."/>
            <person name="Zhang Y."/>
            <person name="Zimin A.V."/>
            <person name="Baldwin J."/>
            <person name="Abdouelleil A."/>
            <person name="Abdulkadir J."/>
            <person name="Abebe A."/>
            <person name="Abera B."/>
            <person name="Abreu J."/>
            <person name="Acer S.C."/>
            <person name="Aftuck L."/>
            <person name="Alexander A."/>
            <person name="An P."/>
            <person name="Anderson E."/>
            <person name="Anderson S."/>
            <person name="Arachi H."/>
            <person name="Azer M."/>
            <person name="Bachantsang P."/>
            <person name="Barry A."/>
            <person name="Bayul T."/>
            <person name="Berlin A."/>
            <person name="Bessette D."/>
            <person name="Bloom T."/>
            <person name="Blye J."/>
            <person name="Boguslavskiy L."/>
            <person name="Bonnet C."/>
            <person name="Boukhgalter B."/>
            <person name="Bourzgui I."/>
            <person name="Brown A."/>
            <person name="Cahill P."/>
            <person name="Channer S."/>
            <person name="Cheshatsang Y."/>
            <person name="Chuda L."/>
            <person name="Citroen M."/>
            <person name="Collymore A."/>
            <person name="Cooke P."/>
            <person name="Costello M."/>
            <person name="D'Aco K."/>
            <person name="Daza R."/>
            <person name="De Haan G."/>
            <person name="DeGray S."/>
            <person name="DeMaso C."/>
            <person name="Dhargay N."/>
            <person name="Dooley K."/>
            <person name="Dooley E."/>
            <person name="Doricent M."/>
            <person name="Dorje P."/>
            <person name="Dorjee K."/>
            <person name="Dupes A."/>
            <person name="Elong R."/>
            <person name="Falk J."/>
            <person name="Farina A."/>
            <person name="Faro S."/>
            <person name="Ferguson D."/>
            <person name="Fisher S."/>
            <person name="Foley C.D."/>
            <person name="Franke A."/>
            <person name="Friedrich D."/>
            <person name="Gadbois L."/>
            <person name="Gearin G."/>
            <person name="Gearin C.R."/>
            <person name="Giannoukos G."/>
            <person name="Goode T."/>
            <person name="Graham J."/>
            <person name="Grandbois E."/>
            <person name="Grewal S."/>
            <person name="Gyaltsen K."/>
            <person name="Hafez N."/>
            <person name="Hagos B."/>
            <person name="Hall J."/>
            <person name="Henson C."/>
            <person name="Hollinger A."/>
            <person name="Honan T."/>
            <person name="Huard M.D."/>
            <person name="Hughes L."/>
            <person name="Hurhula B."/>
            <person name="Husby M.E."/>
            <person name="Kamat A."/>
            <person name="Kanga B."/>
            <person name="Kashin S."/>
            <person name="Khazanovich D."/>
            <person name="Kisner P."/>
            <person name="Lance K."/>
            <person name="Lara M."/>
            <person name="Lee W."/>
            <person name="Lennon N."/>
            <person name="Letendre F."/>
            <person name="LeVine R."/>
            <person name="Lipovsky A."/>
            <person name="Liu X."/>
            <person name="Liu J."/>
            <person name="Liu S."/>
            <person name="Lokyitsang T."/>
            <person name="Lokyitsang Y."/>
            <person name="Lubonja R."/>
            <person name="Lui A."/>
            <person name="MacDonald P."/>
            <person name="Magnisalis V."/>
            <person name="Maru K."/>
            <person name="Matthews C."/>
            <person name="McCusker W."/>
            <person name="McDonough S."/>
            <person name="Mehta T."/>
            <person name="Meldrim J."/>
            <person name="Meneus L."/>
            <person name="Mihai O."/>
            <person name="Mihalev A."/>
            <person name="Mihova T."/>
            <person name="Mittelman R."/>
            <person name="Mlenga V."/>
            <person name="Montmayeur A."/>
            <person name="Mulrain L."/>
            <person name="Navidi A."/>
            <person name="Naylor J."/>
            <person name="Negash T."/>
            <person name="Nguyen T."/>
            <person name="Nguyen N."/>
            <person name="Nicol R."/>
            <person name="Norbu C."/>
            <person name="Norbu N."/>
            <person name="Novod N."/>
            <person name="O'Neill B."/>
            <person name="Osman S."/>
            <person name="Markiewicz E."/>
            <person name="Oyono O.L."/>
            <person name="Patti C."/>
            <person name="Phunkhang P."/>
            <person name="Pierre F."/>
            <person name="Priest M."/>
            <person name="Raghuraman S."/>
            <person name="Rege F."/>
            <person name="Reyes R."/>
            <person name="Rise C."/>
            <person name="Rogov P."/>
            <person name="Ross K."/>
            <person name="Ryan E."/>
            <person name="Settipalli S."/>
            <person name="Shea T."/>
            <person name="Sherpa N."/>
            <person name="Shi L."/>
            <person name="Shih D."/>
            <person name="Sparrow T."/>
            <person name="Spaulding J."/>
            <person name="Stalker J."/>
            <person name="Stange-Thomann N."/>
            <person name="Stavropoulos S."/>
            <person name="Stone C."/>
            <person name="Strader C."/>
            <person name="Tesfaye S."/>
            <person name="Thomson T."/>
            <person name="Thoulutsang Y."/>
            <person name="Thoulutsang D."/>
            <person name="Topham K."/>
            <person name="Topping I."/>
            <person name="Tsamla T."/>
            <person name="Vassiliev H."/>
            <person name="Vo A."/>
            <person name="Wangchuk T."/>
            <person name="Wangdi T."/>
            <person name="Weiand M."/>
            <person name="Wilkinson J."/>
            <person name="Wilson A."/>
            <person name="Yadav S."/>
            <person name="Young G."/>
            <person name="Yu Q."/>
            <person name="Zembek L."/>
            <person name="Zhong D."/>
            <person name="Zimmer A."/>
            <person name="Zwirko Z."/>
            <person name="Jaffe D.B."/>
            <person name="Alvarez P."/>
            <person name="Brockman W."/>
            <person name="Butler J."/>
            <person name="Chin C."/>
            <person name="Gnerre S."/>
            <person name="Grabherr M."/>
            <person name="Kleber M."/>
            <person name="Mauceli E."/>
            <person name="MacCallum I."/>
        </authorList>
    </citation>
    <scope>NUCLEOTIDE SEQUENCE [LARGE SCALE GENOMIC DNA]</scope>
    <source>
        <strain evidence="20">Tucson 15010-1051.87</strain>
    </source>
</reference>
<dbReference type="OrthoDB" id="2127281at2759"/>
<feature type="transmembrane region" description="Helical" evidence="17">
    <location>
        <begin position="6"/>
        <end position="26"/>
    </location>
</feature>